<sequence length="167" mass="18447">MFMAQVASTAFQELSGVLWQTLLSAGDVDAIQHVVAMYLMQDGMTEAHMDVPTNLTAKMFPQESPAAAAVALLMRFTKHADTAVCLIPAILWAFPNQFTDHHTVAREVMQLNKQTMQDRLHRVDSGTVVMLTKSRANLDLEAVKANSHARTEMERLELVFGPGVHGD</sequence>
<name>A0A0L0TDR1_ALLM3</name>
<protein>
    <submittedName>
        <fullName evidence="1">Uncharacterized protein</fullName>
    </submittedName>
</protein>
<keyword evidence="2" id="KW-1185">Reference proteome</keyword>
<organism evidence="1 2">
    <name type="scientific">Allomyces macrogynus (strain ATCC 38327)</name>
    <name type="common">Allomyces javanicus var. macrogynus</name>
    <dbReference type="NCBI Taxonomy" id="578462"/>
    <lineage>
        <taxon>Eukaryota</taxon>
        <taxon>Fungi</taxon>
        <taxon>Fungi incertae sedis</taxon>
        <taxon>Blastocladiomycota</taxon>
        <taxon>Blastocladiomycetes</taxon>
        <taxon>Blastocladiales</taxon>
        <taxon>Blastocladiaceae</taxon>
        <taxon>Allomyces</taxon>
    </lineage>
</organism>
<reference evidence="1 2" key="1">
    <citation type="submission" date="2009-11" db="EMBL/GenBank/DDBJ databases">
        <title>Annotation of Allomyces macrogynus ATCC 38327.</title>
        <authorList>
            <consortium name="The Broad Institute Genome Sequencing Platform"/>
            <person name="Russ C."/>
            <person name="Cuomo C."/>
            <person name="Burger G."/>
            <person name="Gray M.W."/>
            <person name="Holland P.W.H."/>
            <person name="King N."/>
            <person name="Lang F.B.F."/>
            <person name="Roger A.J."/>
            <person name="Ruiz-Trillo I."/>
            <person name="Young S.K."/>
            <person name="Zeng Q."/>
            <person name="Gargeya S."/>
            <person name="Fitzgerald M."/>
            <person name="Haas B."/>
            <person name="Abouelleil A."/>
            <person name="Alvarado L."/>
            <person name="Arachchi H.M."/>
            <person name="Berlin A."/>
            <person name="Chapman S.B."/>
            <person name="Gearin G."/>
            <person name="Goldberg J."/>
            <person name="Griggs A."/>
            <person name="Gujja S."/>
            <person name="Hansen M."/>
            <person name="Heiman D."/>
            <person name="Howarth C."/>
            <person name="Larimer J."/>
            <person name="Lui A."/>
            <person name="MacDonald P.J.P."/>
            <person name="McCowen C."/>
            <person name="Montmayeur A."/>
            <person name="Murphy C."/>
            <person name="Neiman D."/>
            <person name="Pearson M."/>
            <person name="Priest M."/>
            <person name="Roberts A."/>
            <person name="Saif S."/>
            <person name="Shea T."/>
            <person name="Sisk P."/>
            <person name="Stolte C."/>
            <person name="Sykes S."/>
            <person name="Wortman J."/>
            <person name="Nusbaum C."/>
            <person name="Birren B."/>
        </authorList>
    </citation>
    <scope>NUCLEOTIDE SEQUENCE [LARGE SCALE GENOMIC DNA]</scope>
    <source>
        <strain evidence="1 2">ATCC 38327</strain>
    </source>
</reference>
<evidence type="ECO:0000313" key="1">
    <source>
        <dbReference type="EMBL" id="KNE72719.1"/>
    </source>
</evidence>
<dbReference type="VEuPathDB" id="FungiDB:AMAG_17055"/>
<proteinExistence type="predicted"/>
<dbReference type="Proteomes" id="UP000054350">
    <property type="component" value="Unassembled WGS sequence"/>
</dbReference>
<dbReference type="EMBL" id="GG745383">
    <property type="protein sequence ID" value="KNE72719.1"/>
    <property type="molecule type" value="Genomic_DNA"/>
</dbReference>
<reference evidence="2" key="2">
    <citation type="submission" date="2009-11" db="EMBL/GenBank/DDBJ databases">
        <title>The Genome Sequence of Allomyces macrogynus strain ATCC 38327.</title>
        <authorList>
            <consortium name="The Broad Institute Genome Sequencing Platform"/>
            <person name="Russ C."/>
            <person name="Cuomo C."/>
            <person name="Shea T."/>
            <person name="Young S.K."/>
            <person name="Zeng Q."/>
            <person name="Koehrsen M."/>
            <person name="Haas B."/>
            <person name="Borodovsky M."/>
            <person name="Guigo R."/>
            <person name="Alvarado L."/>
            <person name="Berlin A."/>
            <person name="Borenstein D."/>
            <person name="Chen Z."/>
            <person name="Engels R."/>
            <person name="Freedman E."/>
            <person name="Gellesch M."/>
            <person name="Goldberg J."/>
            <person name="Griggs A."/>
            <person name="Gujja S."/>
            <person name="Heiman D."/>
            <person name="Hepburn T."/>
            <person name="Howarth C."/>
            <person name="Jen D."/>
            <person name="Larson L."/>
            <person name="Lewis B."/>
            <person name="Mehta T."/>
            <person name="Park D."/>
            <person name="Pearson M."/>
            <person name="Roberts A."/>
            <person name="Saif S."/>
            <person name="Shenoy N."/>
            <person name="Sisk P."/>
            <person name="Stolte C."/>
            <person name="Sykes S."/>
            <person name="Walk T."/>
            <person name="White J."/>
            <person name="Yandava C."/>
            <person name="Burger G."/>
            <person name="Gray M.W."/>
            <person name="Holland P.W.H."/>
            <person name="King N."/>
            <person name="Lang F.B.F."/>
            <person name="Roger A.J."/>
            <person name="Ruiz-Trillo I."/>
            <person name="Lander E."/>
            <person name="Nusbaum C."/>
        </authorList>
    </citation>
    <scope>NUCLEOTIDE SEQUENCE [LARGE SCALE GENOMIC DNA]</scope>
    <source>
        <strain evidence="2">ATCC 38327</strain>
    </source>
</reference>
<gene>
    <name evidence="1" type="ORF">AMAG_17055</name>
</gene>
<evidence type="ECO:0000313" key="2">
    <source>
        <dbReference type="Proteomes" id="UP000054350"/>
    </source>
</evidence>
<accession>A0A0L0TDR1</accession>
<dbReference type="AlphaFoldDB" id="A0A0L0TDR1"/>